<dbReference type="PANTHER" id="PTHR43543:SF1">
    <property type="entry name" value="MALONIC SEMIALDEHYDE REDUCTASE RUTE-RELATED"/>
    <property type="match status" value="1"/>
</dbReference>
<protein>
    <submittedName>
        <fullName evidence="2">3-hydroxypropanoate dehydrogenase</fullName>
        <ecNumber evidence="2">1.1.1.-</ecNumber>
    </submittedName>
</protein>
<dbReference type="EC" id="1.1.1.-" evidence="2"/>
<accession>A0A7W7GQI1</accession>
<gene>
    <name evidence="2" type="ORF">HDA30_001953</name>
</gene>
<organism evidence="2 3">
    <name type="scientific">Micrococcus cohnii</name>
    <dbReference type="NCBI Taxonomy" id="993416"/>
    <lineage>
        <taxon>Bacteria</taxon>
        <taxon>Bacillati</taxon>
        <taxon>Actinomycetota</taxon>
        <taxon>Actinomycetes</taxon>
        <taxon>Micrococcales</taxon>
        <taxon>Micrococcaceae</taxon>
        <taxon>Micrococcus</taxon>
    </lineage>
</organism>
<dbReference type="InterPro" id="IPR000415">
    <property type="entry name" value="Nitroreductase-like"/>
</dbReference>
<dbReference type="SUPFAM" id="SSF55469">
    <property type="entry name" value="FMN-dependent nitroreductase-like"/>
    <property type="match status" value="1"/>
</dbReference>
<dbReference type="GO" id="GO:0016491">
    <property type="term" value="F:oxidoreductase activity"/>
    <property type="evidence" value="ECO:0007669"/>
    <property type="project" value="UniProtKB-KW"/>
</dbReference>
<keyword evidence="3" id="KW-1185">Reference proteome</keyword>
<dbReference type="Gene3D" id="3.40.109.10">
    <property type="entry name" value="NADH Oxidase"/>
    <property type="match status" value="1"/>
</dbReference>
<reference evidence="2 3" key="1">
    <citation type="submission" date="2020-08" db="EMBL/GenBank/DDBJ databases">
        <title>Sequencing the genomes of 1000 actinobacteria strains.</title>
        <authorList>
            <person name="Klenk H.-P."/>
        </authorList>
    </citation>
    <scope>NUCLEOTIDE SEQUENCE [LARGE SCALE GENOMIC DNA]</scope>
    <source>
        <strain evidence="2 3">DSM 23974</strain>
    </source>
</reference>
<dbReference type="EMBL" id="JACHNA010000001">
    <property type="protein sequence ID" value="MBB4736445.1"/>
    <property type="molecule type" value="Genomic_DNA"/>
</dbReference>
<dbReference type="PANTHER" id="PTHR43543">
    <property type="entry name" value="MALONIC SEMIALDEHYDE REDUCTASE RUTE-RELATED"/>
    <property type="match status" value="1"/>
</dbReference>
<name>A0A7W7GQI1_9MICC</name>
<dbReference type="InterPro" id="IPR029479">
    <property type="entry name" value="Nitroreductase"/>
</dbReference>
<sequence length="210" mass="23266">MSSAQNPDLIGATLDEAALAVLFSGAHTTNTFSDEKVDVDVVRRAYDDLRWAPTAMNSQPLRITVVESDEARRRLAPHIMEFNREKTVAAPLTLVVAYDLDWHREMGRLAPFREGFAEDAESKPAMRESMGRTNALIQVGYLLLALRAHGLQVGPMAGVDTDGIDAQFHDQKNWKALLVVNVGHAPHPADEDAQRPRQARLEFDEAAEVL</sequence>
<evidence type="ECO:0000313" key="2">
    <source>
        <dbReference type="EMBL" id="MBB4736445.1"/>
    </source>
</evidence>
<evidence type="ECO:0000313" key="3">
    <source>
        <dbReference type="Proteomes" id="UP000540191"/>
    </source>
</evidence>
<comment type="caution">
    <text evidence="2">The sequence shown here is derived from an EMBL/GenBank/DDBJ whole genome shotgun (WGS) entry which is preliminary data.</text>
</comment>
<dbReference type="InterPro" id="IPR050461">
    <property type="entry name" value="Nitroreductase_HadB/RutE"/>
</dbReference>
<dbReference type="RefSeq" id="WP_184242078.1">
    <property type="nucleotide sequence ID" value="NZ_JACHNA010000001.1"/>
</dbReference>
<dbReference type="AlphaFoldDB" id="A0A7W7GQI1"/>
<keyword evidence="2" id="KW-0560">Oxidoreductase</keyword>
<evidence type="ECO:0000259" key="1">
    <source>
        <dbReference type="Pfam" id="PF00881"/>
    </source>
</evidence>
<dbReference type="Proteomes" id="UP000540191">
    <property type="component" value="Unassembled WGS sequence"/>
</dbReference>
<feature type="domain" description="Nitroreductase" evidence="1">
    <location>
        <begin position="27"/>
        <end position="184"/>
    </location>
</feature>
<proteinExistence type="predicted"/>
<dbReference type="Pfam" id="PF00881">
    <property type="entry name" value="Nitroreductase"/>
    <property type="match status" value="1"/>
</dbReference>
<dbReference type="NCBIfam" id="NF003768">
    <property type="entry name" value="PRK05365.1"/>
    <property type="match status" value="1"/>
</dbReference>